<dbReference type="SUPFAM" id="SSF52743">
    <property type="entry name" value="Subtilisin-like"/>
    <property type="match status" value="1"/>
</dbReference>
<feature type="active site" description="Charge relay system" evidence="5">
    <location>
        <position position="72"/>
    </location>
</feature>
<evidence type="ECO:0000256" key="5">
    <source>
        <dbReference type="PROSITE-ProRule" id="PRU01240"/>
    </source>
</evidence>
<comment type="caution">
    <text evidence="10">The sequence shown here is derived from an EMBL/GenBank/DDBJ whole genome shotgun (WGS) entry which is preliminary data.</text>
</comment>
<evidence type="ECO:0000256" key="2">
    <source>
        <dbReference type="ARBA" id="ARBA00022670"/>
    </source>
</evidence>
<dbReference type="EMBL" id="BAABLO010000013">
    <property type="protein sequence ID" value="GAA4732668.1"/>
    <property type="molecule type" value="Genomic_DNA"/>
</dbReference>
<evidence type="ECO:0000256" key="3">
    <source>
        <dbReference type="ARBA" id="ARBA00022801"/>
    </source>
</evidence>
<evidence type="ECO:0000256" key="6">
    <source>
        <dbReference type="SAM" id="MobiDB-lite"/>
    </source>
</evidence>
<dbReference type="PROSITE" id="PS00138">
    <property type="entry name" value="SUBTILASE_SER"/>
    <property type="match status" value="1"/>
</dbReference>
<evidence type="ECO:0000256" key="7">
    <source>
        <dbReference type="SAM" id="Phobius"/>
    </source>
</evidence>
<dbReference type="Proteomes" id="UP001500556">
    <property type="component" value="Unassembled WGS sequence"/>
</dbReference>
<evidence type="ECO:0000256" key="8">
    <source>
        <dbReference type="SAM" id="SignalP"/>
    </source>
</evidence>
<keyword evidence="4 5" id="KW-0720">Serine protease</keyword>
<dbReference type="InterPro" id="IPR036852">
    <property type="entry name" value="Peptidase_S8/S53_dom_sf"/>
</dbReference>
<keyword evidence="3 5" id="KW-0378">Hydrolase</keyword>
<keyword evidence="7" id="KW-0472">Membrane</keyword>
<protein>
    <recommendedName>
        <fullName evidence="9">Peptidase S8/S53 domain-containing protein</fullName>
    </recommendedName>
</protein>
<feature type="compositionally biased region" description="Low complexity" evidence="6">
    <location>
        <begin position="392"/>
        <end position="412"/>
    </location>
</feature>
<dbReference type="InterPro" id="IPR051048">
    <property type="entry name" value="Peptidase_S8/S53_subtilisin"/>
</dbReference>
<organism evidence="10 11">
    <name type="scientific">Pedococcus ginsenosidimutans</name>
    <dbReference type="NCBI Taxonomy" id="490570"/>
    <lineage>
        <taxon>Bacteria</taxon>
        <taxon>Bacillati</taxon>
        <taxon>Actinomycetota</taxon>
        <taxon>Actinomycetes</taxon>
        <taxon>Micrococcales</taxon>
        <taxon>Intrasporangiaceae</taxon>
        <taxon>Pedococcus</taxon>
    </lineage>
</organism>
<keyword evidence="7" id="KW-0812">Transmembrane</keyword>
<gene>
    <name evidence="10" type="ORF">GCM10025782_34970</name>
</gene>
<comment type="similarity">
    <text evidence="1 5">Belongs to the peptidase S8 family.</text>
</comment>
<feature type="active site" description="Charge relay system" evidence="5">
    <location>
        <position position="106"/>
    </location>
</feature>
<feature type="signal peptide" evidence="8">
    <location>
        <begin position="1"/>
        <end position="27"/>
    </location>
</feature>
<feature type="domain" description="Peptidase S8/S53" evidence="9">
    <location>
        <begin position="63"/>
        <end position="307"/>
    </location>
</feature>
<dbReference type="PANTHER" id="PTHR43399">
    <property type="entry name" value="SUBTILISIN-RELATED"/>
    <property type="match status" value="1"/>
</dbReference>
<dbReference type="PANTHER" id="PTHR43399:SF4">
    <property type="entry name" value="CELL WALL-ASSOCIATED PROTEASE"/>
    <property type="match status" value="1"/>
</dbReference>
<dbReference type="InterPro" id="IPR000209">
    <property type="entry name" value="Peptidase_S8/S53_dom"/>
</dbReference>
<feature type="compositionally biased region" description="Polar residues" evidence="6">
    <location>
        <begin position="413"/>
        <end position="425"/>
    </location>
</feature>
<evidence type="ECO:0000259" key="9">
    <source>
        <dbReference type="Pfam" id="PF00082"/>
    </source>
</evidence>
<sequence length="467" mass="47015">MTPTRRIVRPALAAAVGLGLLAAPVLATPGSALAPSSARAANPAPWWPSAMGFDDLAKAGATGQGITVAVLDGTIDPNAADVRGKVASVATPCKQKATATGEDADHATQIAQVIVGTGASSGGTPGVRGIAPKVTLRHYSLGVGDPNRCQLSVDENATEAILPAMKQALKDGAKVVNLSFGGSGTDDDTKQAVLMAQHAGAIVVAATGDGFLSYPAGYNGVVAVNGCDRKGQLDPRGANDHAYGIAFCAPGMGLVLGQHRGSTWVGQGALVDGTSYAAPLVAGGLAAYWSKYPRATANQVLQAALRHPGMRQGTSTNGTKGWIYAYRRVGSGFPTIQDASRTGFGWGIFDPADLVGVDPATYPDTNPLLRADHPVGPTAQEVAAGALGGGQASSTPTATASSSSRTTAPGRTQAQGSTQDQTTPDQGMPAWVWVLLAVLVVAAVGGAVAVSRRGAGTTPVHTTGEES</sequence>
<keyword evidence="2 5" id="KW-0645">Protease</keyword>
<keyword evidence="8" id="KW-0732">Signal</keyword>
<dbReference type="PROSITE" id="PS51892">
    <property type="entry name" value="SUBTILASE"/>
    <property type="match status" value="1"/>
</dbReference>
<reference evidence="11" key="1">
    <citation type="journal article" date="2019" name="Int. J. Syst. Evol. Microbiol.">
        <title>The Global Catalogue of Microorganisms (GCM) 10K type strain sequencing project: providing services to taxonomists for standard genome sequencing and annotation.</title>
        <authorList>
            <consortium name="The Broad Institute Genomics Platform"/>
            <consortium name="The Broad Institute Genome Sequencing Center for Infectious Disease"/>
            <person name="Wu L."/>
            <person name="Ma J."/>
        </authorList>
    </citation>
    <scope>NUCLEOTIDE SEQUENCE [LARGE SCALE GENOMIC DNA]</scope>
    <source>
        <strain evidence="11">JCM 18961</strain>
    </source>
</reference>
<evidence type="ECO:0000256" key="4">
    <source>
        <dbReference type="ARBA" id="ARBA00022825"/>
    </source>
</evidence>
<evidence type="ECO:0000313" key="10">
    <source>
        <dbReference type="EMBL" id="GAA4732668.1"/>
    </source>
</evidence>
<dbReference type="InterPro" id="IPR015500">
    <property type="entry name" value="Peptidase_S8_subtilisin-rel"/>
</dbReference>
<evidence type="ECO:0000256" key="1">
    <source>
        <dbReference type="ARBA" id="ARBA00011073"/>
    </source>
</evidence>
<keyword evidence="11" id="KW-1185">Reference proteome</keyword>
<dbReference type="Gene3D" id="3.40.50.200">
    <property type="entry name" value="Peptidase S8/S53 domain"/>
    <property type="match status" value="1"/>
</dbReference>
<accession>A0ABP8YKC9</accession>
<proteinExistence type="inferred from homology"/>
<dbReference type="PRINTS" id="PR00723">
    <property type="entry name" value="SUBTILISIN"/>
</dbReference>
<name>A0ABP8YKC9_9MICO</name>
<keyword evidence="7" id="KW-1133">Transmembrane helix</keyword>
<feature type="region of interest" description="Disordered" evidence="6">
    <location>
        <begin position="386"/>
        <end position="425"/>
    </location>
</feature>
<feature type="chain" id="PRO_5046107034" description="Peptidase S8/S53 domain-containing protein" evidence="8">
    <location>
        <begin position="28"/>
        <end position="467"/>
    </location>
</feature>
<dbReference type="InterPro" id="IPR023828">
    <property type="entry name" value="Peptidase_S8_Ser-AS"/>
</dbReference>
<dbReference type="RefSeq" id="WP_345505151.1">
    <property type="nucleotide sequence ID" value="NZ_BAABLO010000013.1"/>
</dbReference>
<evidence type="ECO:0000313" key="11">
    <source>
        <dbReference type="Proteomes" id="UP001500556"/>
    </source>
</evidence>
<dbReference type="Pfam" id="PF00082">
    <property type="entry name" value="Peptidase_S8"/>
    <property type="match status" value="1"/>
</dbReference>
<feature type="transmembrane region" description="Helical" evidence="7">
    <location>
        <begin position="430"/>
        <end position="450"/>
    </location>
</feature>
<feature type="active site" description="Charge relay system" evidence="5">
    <location>
        <position position="275"/>
    </location>
</feature>